<evidence type="ECO:0000313" key="1">
    <source>
        <dbReference type="EMBL" id="MQN13030.1"/>
    </source>
</evidence>
<dbReference type="Proteomes" id="UP000442105">
    <property type="component" value="Unassembled WGS sequence"/>
</dbReference>
<sequence length="29" mass="3237">WLTGRHNFTTQTIARIETALGSKLISIAH</sequence>
<dbReference type="AlphaFoldDB" id="A0AA90UFQ1"/>
<gene>
    <name evidence="1" type="ORF">F7D95_09400</name>
</gene>
<dbReference type="EMBL" id="VZCW01000241">
    <property type="protein sequence ID" value="MQN13030.1"/>
    <property type="molecule type" value="Genomic_DNA"/>
</dbReference>
<feature type="non-terminal residue" evidence="1">
    <location>
        <position position="1"/>
    </location>
</feature>
<organism evidence="1 2">
    <name type="scientific">Segatella copri</name>
    <dbReference type="NCBI Taxonomy" id="165179"/>
    <lineage>
        <taxon>Bacteria</taxon>
        <taxon>Pseudomonadati</taxon>
        <taxon>Bacteroidota</taxon>
        <taxon>Bacteroidia</taxon>
        <taxon>Bacteroidales</taxon>
        <taxon>Prevotellaceae</taxon>
        <taxon>Segatella</taxon>
    </lineage>
</organism>
<protein>
    <submittedName>
        <fullName evidence="1">XRE family transcriptional regulator</fullName>
    </submittedName>
</protein>
<accession>A0AA90UFQ1</accession>
<evidence type="ECO:0000313" key="2">
    <source>
        <dbReference type="Proteomes" id="UP000442105"/>
    </source>
</evidence>
<name>A0AA90UFQ1_9BACT</name>
<comment type="caution">
    <text evidence="1">The sequence shown here is derived from an EMBL/GenBank/DDBJ whole genome shotgun (WGS) entry which is preliminary data.</text>
</comment>
<proteinExistence type="predicted"/>
<reference evidence="2" key="1">
    <citation type="submission" date="2019-09" db="EMBL/GenBank/DDBJ databases">
        <title>Distinct polysaccharide growth profiles of human intestinal Prevotella copri isolates.</title>
        <authorList>
            <person name="Fehlner-Peach H."/>
            <person name="Magnabosco C."/>
            <person name="Raghavan V."/>
            <person name="Scher J.U."/>
            <person name="Tett A."/>
            <person name="Cox L.M."/>
            <person name="Gottsegen C."/>
            <person name="Watters A."/>
            <person name="Wiltshire- Gordon J.D."/>
            <person name="Segata N."/>
            <person name="Bonneau R."/>
            <person name="Littman D.R."/>
        </authorList>
    </citation>
    <scope>NUCLEOTIDE SEQUENCE [LARGE SCALE GENOMIC DNA]</scope>
    <source>
        <strain evidence="2">iAQ1179</strain>
    </source>
</reference>